<dbReference type="PROSITE" id="PS00036">
    <property type="entry name" value="BZIP_BASIC"/>
    <property type="match status" value="1"/>
</dbReference>
<name>A0AAD5BAU5_9ASCO</name>
<feature type="compositionally biased region" description="Basic and acidic residues" evidence="4">
    <location>
        <begin position="57"/>
        <end position="80"/>
    </location>
</feature>
<comment type="caution">
    <text evidence="6">The sequence shown here is derived from an EMBL/GenBank/DDBJ whole genome shotgun (WGS) entry which is preliminary data.</text>
</comment>
<proteinExistence type="predicted"/>
<dbReference type="GO" id="GO:0005737">
    <property type="term" value="C:cytoplasm"/>
    <property type="evidence" value="ECO:0007669"/>
    <property type="project" value="UniProtKB-SubCell"/>
</dbReference>
<dbReference type="Pfam" id="PF00170">
    <property type="entry name" value="bZIP_1"/>
    <property type="match status" value="1"/>
</dbReference>
<dbReference type="EMBL" id="JAIHNG010000163">
    <property type="protein sequence ID" value="KAI5949461.1"/>
    <property type="molecule type" value="Genomic_DNA"/>
</dbReference>
<dbReference type="GeneID" id="76152715"/>
<dbReference type="InterPro" id="IPR023167">
    <property type="entry name" value="Yap1_redox_dom_sf"/>
</dbReference>
<dbReference type="SUPFAM" id="SSF57959">
    <property type="entry name" value="Leucine zipper domain"/>
    <property type="match status" value="1"/>
</dbReference>
<feature type="region of interest" description="Disordered" evidence="4">
    <location>
        <begin position="411"/>
        <end position="453"/>
    </location>
</feature>
<dbReference type="InterPro" id="IPR050936">
    <property type="entry name" value="AP-1-like"/>
</dbReference>
<dbReference type="Proteomes" id="UP001204833">
    <property type="component" value="Unassembled WGS sequence"/>
</dbReference>
<dbReference type="SMART" id="SM00338">
    <property type="entry name" value="BRLZ"/>
    <property type="match status" value="1"/>
</dbReference>
<sequence length="512" mass="57404">MTDIKRNFSDVMSYSPDTPGEYEESDQKKLHTKPGRKPIETEPKSKRTAQNRAAQRAYRERKERKMKELEDKVKSLEDENVKAMTETDFLRAQVNILKSELVKYRGSTDLSDLNLPKTVGHLSNPNPQSSNVSSSPQDNESLSGTSKGSVSDKASTNSSISNNSPNYSFGAPWSKDNLRLMKQQQQQQQQQFNHTHPSNDTNVPDLVSGSSSSTTPLNDNILVTPEGVTDTAGKNDMSLNFARNFEEEVDPFCVKLGEACGTKKDPVPKARKSIPNSYNQSRATTESTQFNSPFSNMSPTYPIFSNESKVGNNSEYNDNELFNLDTNNFDFNLVDNKYKDSDDPLSFLNDNDFDVSLAFGNPNNNNNEQRDVVDLLTTEESMYDPLNKDEVNTDFNFNDFIKNSITDISSRRSVSKETNGATPADTSIQPTKEKGRDIQEEDDSSSDEVVPAPRATMKCSEIWDRITAHPRYTEIDIDGLCNEMKNKAKCSEKGVVINSDDVSNLLERSVRK</sequence>
<dbReference type="SUPFAM" id="SSF111430">
    <property type="entry name" value="YAP1 redox domain"/>
    <property type="match status" value="1"/>
</dbReference>
<evidence type="ECO:0000256" key="1">
    <source>
        <dbReference type="ARBA" id="ARBA00004123"/>
    </source>
</evidence>
<feature type="compositionally biased region" description="Low complexity" evidence="4">
    <location>
        <begin position="123"/>
        <end position="137"/>
    </location>
</feature>
<dbReference type="RefSeq" id="XP_051606805.1">
    <property type="nucleotide sequence ID" value="XM_051754205.1"/>
</dbReference>
<dbReference type="GO" id="GO:0000976">
    <property type="term" value="F:transcription cis-regulatory region binding"/>
    <property type="evidence" value="ECO:0007669"/>
    <property type="project" value="InterPro"/>
</dbReference>
<dbReference type="PROSITE" id="PS50217">
    <property type="entry name" value="BZIP"/>
    <property type="match status" value="1"/>
</dbReference>
<dbReference type="AlphaFoldDB" id="A0AAD5BAU5"/>
<feature type="region of interest" description="Disordered" evidence="4">
    <location>
        <begin position="110"/>
        <end position="233"/>
    </location>
</feature>
<feature type="compositionally biased region" description="Polar residues" evidence="4">
    <location>
        <begin position="192"/>
        <end position="218"/>
    </location>
</feature>
<dbReference type="GO" id="GO:0001228">
    <property type="term" value="F:DNA-binding transcription activator activity, RNA polymerase II-specific"/>
    <property type="evidence" value="ECO:0007669"/>
    <property type="project" value="TreeGrafter"/>
</dbReference>
<dbReference type="InterPro" id="IPR046347">
    <property type="entry name" value="bZIP_sf"/>
</dbReference>
<dbReference type="InterPro" id="IPR013910">
    <property type="entry name" value="TF_PAP1"/>
</dbReference>
<evidence type="ECO:0000313" key="7">
    <source>
        <dbReference type="Proteomes" id="UP001204833"/>
    </source>
</evidence>
<feature type="compositionally biased region" description="Polar residues" evidence="4">
    <location>
        <begin position="274"/>
        <end position="294"/>
    </location>
</feature>
<dbReference type="Pfam" id="PF08601">
    <property type="entry name" value="PAP1"/>
    <property type="match status" value="1"/>
</dbReference>
<dbReference type="PANTHER" id="PTHR40621">
    <property type="entry name" value="TRANSCRIPTION FACTOR KAPC-RELATED"/>
    <property type="match status" value="1"/>
</dbReference>
<evidence type="ECO:0000313" key="6">
    <source>
        <dbReference type="EMBL" id="KAI5949461.1"/>
    </source>
</evidence>
<reference evidence="6 7" key="1">
    <citation type="journal article" date="2022" name="DNA Res.">
        <title>Genome analysis of five recently described species of the CUG-Ser clade uncovers Candida theae as a new hybrid lineage with pathogenic potential in the Candida parapsilosis species complex.</title>
        <authorList>
            <person name="Mixao V."/>
            <person name="Del Olmo V."/>
            <person name="Hegedusova E."/>
            <person name="Saus E."/>
            <person name="Pryszcz L."/>
            <person name="Cillingova A."/>
            <person name="Nosek J."/>
            <person name="Gabaldon T."/>
        </authorList>
    </citation>
    <scope>NUCLEOTIDE SEQUENCE [LARGE SCALE GENOMIC DNA]</scope>
    <source>
        <strain evidence="6 7">CBS 12239</strain>
    </source>
</reference>
<feature type="domain" description="BZIP" evidence="5">
    <location>
        <begin position="41"/>
        <end position="104"/>
    </location>
</feature>
<evidence type="ECO:0000256" key="3">
    <source>
        <dbReference type="ARBA" id="ARBA00023242"/>
    </source>
</evidence>
<feature type="region of interest" description="Disordered" evidence="4">
    <location>
        <begin position="1"/>
        <end position="80"/>
    </location>
</feature>
<keyword evidence="7" id="KW-1185">Reference proteome</keyword>
<dbReference type="FunFam" id="1.20.5.170:FF:000067">
    <property type="entry name" value="BZIP transcription factor"/>
    <property type="match status" value="1"/>
</dbReference>
<dbReference type="CDD" id="cd14688">
    <property type="entry name" value="bZIP_YAP"/>
    <property type="match status" value="1"/>
</dbReference>
<feature type="compositionally biased region" description="Low complexity" evidence="4">
    <location>
        <begin position="155"/>
        <end position="168"/>
    </location>
</feature>
<feature type="region of interest" description="Disordered" evidence="4">
    <location>
        <begin position="264"/>
        <end position="294"/>
    </location>
</feature>
<dbReference type="GO" id="GO:0034599">
    <property type="term" value="P:cellular response to oxidative stress"/>
    <property type="evidence" value="ECO:0007669"/>
    <property type="project" value="UniProtKB-ARBA"/>
</dbReference>
<feature type="compositionally biased region" description="Polar residues" evidence="4">
    <location>
        <begin position="138"/>
        <end position="154"/>
    </location>
</feature>
<evidence type="ECO:0000256" key="4">
    <source>
        <dbReference type="SAM" id="MobiDB-lite"/>
    </source>
</evidence>
<gene>
    <name evidence="6" type="ORF">KGF57_004671</name>
</gene>
<keyword evidence="3" id="KW-0539">Nucleus</keyword>
<dbReference type="PANTHER" id="PTHR40621:SF6">
    <property type="entry name" value="AP-1-LIKE TRANSCRIPTION FACTOR YAP1-RELATED"/>
    <property type="match status" value="1"/>
</dbReference>
<comment type="subcellular location">
    <subcellularLocation>
        <location evidence="2">Cytoplasm</location>
    </subcellularLocation>
    <subcellularLocation>
        <location evidence="1">Nucleus</location>
    </subcellularLocation>
</comment>
<accession>A0AAD5BAU5</accession>
<dbReference type="GO" id="GO:0090575">
    <property type="term" value="C:RNA polymerase II transcription regulator complex"/>
    <property type="evidence" value="ECO:0007669"/>
    <property type="project" value="TreeGrafter"/>
</dbReference>
<protein>
    <submittedName>
        <fullName evidence="6">CAP1</fullName>
    </submittedName>
</protein>
<dbReference type="Gene3D" id="1.20.5.170">
    <property type="match status" value="1"/>
</dbReference>
<feature type="compositionally biased region" description="Polar residues" evidence="4">
    <location>
        <begin position="411"/>
        <end position="430"/>
    </location>
</feature>
<dbReference type="Gene3D" id="1.10.238.100">
    <property type="entry name" value="YAP1 redox domain. Chain B"/>
    <property type="match status" value="1"/>
</dbReference>
<dbReference type="InterPro" id="IPR004827">
    <property type="entry name" value="bZIP"/>
</dbReference>
<organism evidence="6 7">
    <name type="scientific">Candida theae</name>
    <dbReference type="NCBI Taxonomy" id="1198502"/>
    <lineage>
        <taxon>Eukaryota</taxon>
        <taxon>Fungi</taxon>
        <taxon>Dikarya</taxon>
        <taxon>Ascomycota</taxon>
        <taxon>Saccharomycotina</taxon>
        <taxon>Pichiomycetes</taxon>
        <taxon>Debaryomycetaceae</taxon>
        <taxon>Candida/Lodderomyces clade</taxon>
        <taxon>Candida</taxon>
    </lineage>
</organism>
<evidence type="ECO:0000259" key="5">
    <source>
        <dbReference type="PROSITE" id="PS50217"/>
    </source>
</evidence>
<evidence type="ECO:0000256" key="2">
    <source>
        <dbReference type="ARBA" id="ARBA00004496"/>
    </source>
</evidence>